<keyword evidence="3" id="KW-1185">Reference proteome</keyword>
<proteinExistence type="predicted"/>
<dbReference type="InterPro" id="IPR021709">
    <property type="entry name" value="DUF3292"/>
</dbReference>
<dbReference type="PANTHER" id="PTHR38694">
    <property type="entry name" value="CONSERVED EXPRESSED PROTEIN"/>
    <property type="match status" value="1"/>
</dbReference>
<comment type="caution">
    <text evidence="2">The sequence shown here is derived from an EMBL/GenBank/DDBJ whole genome shotgun (WGS) entry which is preliminary data.</text>
</comment>
<feature type="non-terminal residue" evidence="2">
    <location>
        <position position="132"/>
    </location>
</feature>
<accession>A0ABP0CIM7</accession>
<evidence type="ECO:0000313" key="3">
    <source>
        <dbReference type="Proteomes" id="UP001642405"/>
    </source>
</evidence>
<dbReference type="Proteomes" id="UP001642405">
    <property type="component" value="Unassembled WGS sequence"/>
</dbReference>
<protein>
    <submittedName>
        <fullName evidence="2">Uncharacterized protein</fullName>
    </submittedName>
</protein>
<name>A0ABP0CIM7_9PEZI</name>
<organism evidence="2 3">
    <name type="scientific">Sporothrix curviconia</name>
    <dbReference type="NCBI Taxonomy" id="1260050"/>
    <lineage>
        <taxon>Eukaryota</taxon>
        <taxon>Fungi</taxon>
        <taxon>Dikarya</taxon>
        <taxon>Ascomycota</taxon>
        <taxon>Pezizomycotina</taxon>
        <taxon>Sordariomycetes</taxon>
        <taxon>Sordariomycetidae</taxon>
        <taxon>Ophiostomatales</taxon>
        <taxon>Ophiostomataceae</taxon>
        <taxon>Sporothrix</taxon>
    </lineage>
</organism>
<evidence type="ECO:0000313" key="2">
    <source>
        <dbReference type="EMBL" id="CAK7231880.1"/>
    </source>
</evidence>
<dbReference type="EMBL" id="CAWUHB010000061">
    <property type="protein sequence ID" value="CAK7231880.1"/>
    <property type="molecule type" value="Genomic_DNA"/>
</dbReference>
<dbReference type="PANTHER" id="PTHR38694:SF1">
    <property type="entry name" value="PEROXIN DOMAIN-CONTAINING PROTEIN"/>
    <property type="match status" value="1"/>
</dbReference>
<gene>
    <name evidence="2" type="ORF">SCUCBS95973_008071</name>
</gene>
<reference evidence="2 3" key="1">
    <citation type="submission" date="2024-01" db="EMBL/GenBank/DDBJ databases">
        <authorList>
            <person name="Allen C."/>
            <person name="Tagirdzhanova G."/>
        </authorList>
    </citation>
    <scope>NUCLEOTIDE SEQUENCE [LARGE SCALE GENOMIC DNA]</scope>
</reference>
<dbReference type="Pfam" id="PF11696">
    <property type="entry name" value="DUF3292"/>
    <property type="match status" value="1"/>
</dbReference>
<feature type="region of interest" description="Disordered" evidence="1">
    <location>
        <begin position="17"/>
        <end position="71"/>
    </location>
</feature>
<sequence length="132" mass="14495">MPTSMLDIDKEVARQKSLLEDNGTTRASKIGNGDKSIGEQIVDALPVPSSTEPVTDPLKTERANHVTDTPTLSHELAVNDHAEHEKGAAQQVHKTNEVADLGWHEKKQDIVSPLVGGLGNEELWLLTRRFNK</sequence>
<evidence type="ECO:0000256" key="1">
    <source>
        <dbReference type="SAM" id="MobiDB-lite"/>
    </source>
</evidence>